<dbReference type="Proteomes" id="UP000664109">
    <property type="component" value="Unassembled WGS sequence"/>
</dbReference>
<protein>
    <submittedName>
        <fullName evidence="2">Uncharacterized protein</fullName>
    </submittedName>
</protein>
<evidence type="ECO:0000313" key="3">
    <source>
        <dbReference type="Proteomes" id="UP000664109"/>
    </source>
</evidence>
<dbReference type="RefSeq" id="WP_205377496.1">
    <property type="nucleotide sequence ID" value="NZ_JAFEJA010000002.1"/>
</dbReference>
<evidence type="ECO:0000256" key="1">
    <source>
        <dbReference type="SAM" id="MobiDB-lite"/>
    </source>
</evidence>
<reference evidence="2 3" key="1">
    <citation type="journal article" date="2016" name="Arch. Microbiol.">
        <title>Streptomyces zhihengii sp. nov., isolated from rhizospheric soil of Psammosilene tunicoides.</title>
        <authorList>
            <person name="Huang M.J."/>
            <person name="Fei J.J."/>
            <person name="Salam N."/>
            <person name="Kim C.J."/>
            <person name="Hozzein W.N."/>
            <person name="Xiao M."/>
            <person name="Huang H.Q."/>
            <person name="Li W.J."/>
        </authorList>
    </citation>
    <scope>NUCLEOTIDE SEQUENCE [LARGE SCALE GENOMIC DNA]</scope>
    <source>
        <strain evidence="2 3">YIM T102</strain>
    </source>
</reference>
<organism evidence="2 3">
    <name type="scientific">Streptomyces zhihengii</name>
    <dbReference type="NCBI Taxonomy" id="1818004"/>
    <lineage>
        <taxon>Bacteria</taxon>
        <taxon>Bacillati</taxon>
        <taxon>Actinomycetota</taxon>
        <taxon>Actinomycetes</taxon>
        <taxon>Kitasatosporales</taxon>
        <taxon>Streptomycetaceae</taxon>
        <taxon>Streptomyces</taxon>
    </lineage>
</organism>
<keyword evidence="3" id="KW-1185">Reference proteome</keyword>
<dbReference type="EMBL" id="JAFEJA010000002">
    <property type="protein sequence ID" value="MBM9623351.1"/>
    <property type="molecule type" value="Genomic_DNA"/>
</dbReference>
<name>A0ABS2V0J6_9ACTN</name>
<sequence length="173" mass="17517">MARLYVRTGLDPDEPGVPAAVLVVDPGGTPGERAVALLGVHCHETDGWACLARTDGWAEHTRDGEGLEVAVVAYPRVLRAVDVDPAGFSGRSAADGEAVVILRVRTADVPEAAVGLSEGTAVWTTGSDAPLDEVIAACDDWPMVLASPPAGVTGGARPAGTREAPAPAHGAPG</sequence>
<accession>A0ABS2V0J6</accession>
<proteinExistence type="predicted"/>
<feature type="region of interest" description="Disordered" evidence="1">
    <location>
        <begin position="150"/>
        <end position="173"/>
    </location>
</feature>
<gene>
    <name evidence="2" type="ORF">JE024_32640</name>
</gene>
<comment type="caution">
    <text evidence="2">The sequence shown here is derived from an EMBL/GenBank/DDBJ whole genome shotgun (WGS) entry which is preliminary data.</text>
</comment>
<evidence type="ECO:0000313" key="2">
    <source>
        <dbReference type="EMBL" id="MBM9623351.1"/>
    </source>
</evidence>